<dbReference type="InterPro" id="IPR020476">
    <property type="entry name" value="Nudix_hydrolase"/>
</dbReference>
<name>A0ABV8G6Z6_9ACTN</name>
<feature type="domain" description="Nudix hydrolase" evidence="6">
    <location>
        <begin position="2"/>
        <end position="149"/>
    </location>
</feature>
<dbReference type="InterPro" id="IPR020084">
    <property type="entry name" value="NUDIX_hydrolase_CS"/>
</dbReference>
<dbReference type="RefSeq" id="WP_379528447.1">
    <property type="nucleotide sequence ID" value="NZ_JBHSBI010000006.1"/>
</dbReference>
<protein>
    <submittedName>
        <fullName evidence="7">NUDIX hydrolase</fullName>
    </submittedName>
</protein>
<dbReference type="PROSITE" id="PS00893">
    <property type="entry name" value="NUDIX_BOX"/>
    <property type="match status" value="1"/>
</dbReference>
<sequence>MRTRQGARIVLLDRDERVLMIQVRNDGAIVVPGQPTPELCWIMPGGGLEPGESFLDAARRELFEETGLSGVDWGPCLWTRDRNVHWSGEPVHMHERYFLARVRDDAAVSRDHLQPGEGDAIIEHRWWSQAELAATEATLRPPGLPGLLADVVNANGRLPSEPLALDV</sequence>
<comment type="caution">
    <text evidence="7">The sequence shown here is derived from an EMBL/GenBank/DDBJ whole genome shotgun (WGS) entry which is preliminary data.</text>
</comment>
<evidence type="ECO:0000256" key="4">
    <source>
        <dbReference type="ARBA" id="ARBA00022842"/>
    </source>
</evidence>
<evidence type="ECO:0000256" key="2">
    <source>
        <dbReference type="ARBA" id="ARBA00005582"/>
    </source>
</evidence>
<dbReference type="PANTHER" id="PTHR43046">
    <property type="entry name" value="GDP-MANNOSE MANNOSYL HYDROLASE"/>
    <property type="match status" value="1"/>
</dbReference>
<keyword evidence="8" id="KW-1185">Reference proteome</keyword>
<comment type="cofactor">
    <cofactor evidence="1">
        <name>Mg(2+)</name>
        <dbReference type="ChEBI" id="CHEBI:18420"/>
    </cofactor>
</comment>
<dbReference type="InterPro" id="IPR015797">
    <property type="entry name" value="NUDIX_hydrolase-like_dom_sf"/>
</dbReference>
<evidence type="ECO:0000256" key="5">
    <source>
        <dbReference type="RuleBase" id="RU003476"/>
    </source>
</evidence>
<reference evidence="8" key="1">
    <citation type="journal article" date="2019" name="Int. J. Syst. Evol. Microbiol.">
        <title>The Global Catalogue of Microorganisms (GCM) 10K type strain sequencing project: providing services to taxonomists for standard genome sequencing and annotation.</title>
        <authorList>
            <consortium name="The Broad Institute Genomics Platform"/>
            <consortium name="The Broad Institute Genome Sequencing Center for Infectious Disease"/>
            <person name="Wu L."/>
            <person name="Ma J."/>
        </authorList>
    </citation>
    <scope>NUCLEOTIDE SEQUENCE [LARGE SCALE GENOMIC DNA]</scope>
    <source>
        <strain evidence="8">TBRC 1276</strain>
    </source>
</reference>
<evidence type="ECO:0000259" key="6">
    <source>
        <dbReference type="PROSITE" id="PS51462"/>
    </source>
</evidence>
<dbReference type="Pfam" id="PF00293">
    <property type="entry name" value="NUDIX"/>
    <property type="match status" value="1"/>
</dbReference>
<dbReference type="SUPFAM" id="SSF55811">
    <property type="entry name" value="Nudix"/>
    <property type="match status" value="1"/>
</dbReference>
<accession>A0ABV8G6Z6</accession>
<dbReference type="Proteomes" id="UP001595851">
    <property type="component" value="Unassembled WGS sequence"/>
</dbReference>
<comment type="similarity">
    <text evidence="2 5">Belongs to the Nudix hydrolase family.</text>
</comment>
<dbReference type="Gene3D" id="3.90.79.10">
    <property type="entry name" value="Nucleoside Triphosphate Pyrophosphohydrolase"/>
    <property type="match status" value="1"/>
</dbReference>
<evidence type="ECO:0000313" key="7">
    <source>
        <dbReference type="EMBL" id="MFC4008381.1"/>
    </source>
</evidence>
<gene>
    <name evidence="7" type="ORF">ACFOY2_14210</name>
</gene>
<evidence type="ECO:0000256" key="1">
    <source>
        <dbReference type="ARBA" id="ARBA00001946"/>
    </source>
</evidence>
<organism evidence="7 8">
    <name type="scientific">Nonomuraea purpurea</name>
    <dbReference type="NCBI Taxonomy" id="1849276"/>
    <lineage>
        <taxon>Bacteria</taxon>
        <taxon>Bacillati</taxon>
        <taxon>Actinomycetota</taxon>
        <taxon>Actinomycetes</taxon>
        <taxon>Streptosporangiales</taxon>
        <taxon>Streptosporangiaceae</taxon>
        <taxon>Nonomuraea</taxon>
    </lineage>
</organism>
<dbReference type="PROSITE" id="PS51462">
    <property type="entry name" value="NUDIX"/>
    <property type="match status" value="1"/>
</dbReference>
<evidence type="ECO:0000313" key="8">
    <source>
        <dbReference type="Proteomes" id="UP001595851"/>
    </source>
</evidence>
<proteinExistence type="inferred from homology"/>
<dbReference type="GO" id="GO:0016787">
    <property type="term" value="F:hydrolase activity"/>
    <property type="evidence" value="ECO:0007669"/>
    <property type="project" value="UniProtKB-KW"/>
</dbReference>
<dbReference type="InterPro" id="IPR000086">
    <property type="entry name" value="NUDIX_hydrolase_dom"/>
</dbReference>
<keyword evidence="3 5" id="KW-0378">Hydrolase</keyword>
<keyword evidence="4" id="KW-0460">Magnesium</keyword>
<dbReference type="PANTHER" id="PTHR43046:SF12">
    <property type="entry name" value="GDP-MANNOSE MANNOSYL HYDROLASE"/>
    <property type="match status" value="1"/>
</dbReference>
<dbReference type="PRINTS" id="PR00502">
    <property type="entry name" value="NUDIXFAMILY"/>
</dbReference>
<dbReference type="EMBL" id="JBHSBI010000006">
    <property type="protein sequence ID" value="MFC4008381.1"/>
    <property type="molecule type" value="Genomic_DNA"/>
</dbReference>
<evidence type="ECO:0000256" key="3">
    <source>
        <dbReference type="ARBA" id="ARBA00022801"/>
    </source>
</evidence>
<dbReference type="CDD" id="cd04685">
    <property type="entry name" value="NUDIX_Hydrolase"/>
    <property type="match status" value="1"/>
</dbReference>